<gene>
    <name evidence="2" type="ORF">IM700_009475</name>
</gene>
<reference evidence="2 3" key="1">
    <citation type="submission" date="2021-01" db="EMBL/GenBank/DDBJ databases">
        <title>Paenibacillus sp.nov. isolated from the rhizosphere soil of tomato plant.</title>
        <authorList>
            <person name="Thin K.K."/>
            <person name="Zhang X."/>
            <person name="He S."/>
        </authorList>
    </citation>
    <scope>NUCLEOTIDE SEQUENCE [LARGE SCALE GENOMIC DNA]</scope>
    <source>
        <strain evidence="2 3">DXFW5</strain>
    </source>
</reference>
<dbReference type="Proteomes" id="UP001516620">
    <property type="component" value="Unassembled WGS sequence"/>
</dbReference>
<keyword evidence="1" id="KW-1133">Transmembrane helix</keyword>
<evidence type="ECO:0000313" key="2">
    <source>
        <dbReference type="EMBL" id="MBM6995873.1"/>
    </source>
</evidence>
<comment type="caution">
    <text evidence="2">The sequence shown here is derived from an EMBL/GenBank/DDBJ whole genome shotgun (WGS) entry which is preliminary data.</text>
</comment>
<keyword evidence="3" id="KW-1185">Reference proteome</keyword>
<name>A0ABS2H8R1_9BACL</name>
<accession>A0ABS2H8R1</accession>
<sequence length="117" mass="13242">MNTQNSSLRWLVAVILSLFMAFSLPSFLSTPLQAEASGEETLETDYHTVHHKVPLRLNNAMSKGKLFIDRTPHQLDTVPALISFLLLAPGVRFRPLYCLLLKRLLLMPIKFTSMFVA</sequence>
<feature type="transmembrane region" description="Helical" evidence="1">
    <location>
        <begin position="80"/>
        <end position="100"/>
    </location>
</feature>
<organism evidence="2 3">
    <name type="scientific">Paenibacillus rhizolycopersici</name>
    <dbReference type="NCBI Taxonomy" id="2780073"/>
    <lineage>
        <taxon>Bacteria</taxon>
        <taxon>Bacillati</taxon>
        <taxon>Bacillota</taxon>
        <taxon>Bacilli</taxon>
        <taxon>Bacillales</taxon>
        <taxon>Paenibacillaceae</taxon>
        <taxon>Paenibacillus</taxon>
    </lineage>
</organism>
<proteinExistence type="predicted"/>
<dbReference type="EMBL" id="JADCNN020000007">
    <property type="protein sequence ID" value="MBM6995873.1"/>
    <property type="molecule type" value="Genomic_DNA"/>
</dbReference>
<keyword evidence="1" id="KW-0472">Membrane</keyword>
<evidence type="ECO:0000256" key="1">
    <source>
        <dbReference type="SAM" id="Phobius"/>
    </source>
</evidence>
<dbReference type="RefSeq" id="WP_193417333.1">
    <property type="nucleotide sequence ID" value="NZ_JADCNN020000007.1"/>
</dbReference>
<evidence type="ECO:0000313" key="3">
    <source>
        <dbReference type="Proteomes" id="UP001516620"/>
    </source>
</evidence>
<protein>
    <submittedName>
        <fullName evidence="2">Uncharacterized protein</fullName>
    </submittedName>
</protein>
<keyword evidence="1" id="KW-0812">Transmembrane</keyword>